<dbReference type="EMBL" id="RRYP01005063">
    <property type="protein sequence ID" value="TNV82351.1"/>
    <property type="molecule type" value="Genomic_DNA"/>
</dbReference>
<accession>A0A8J8NV56</accession>
<organism evidence="3 4">
    <name type="scientific">Halteria grandinella</name>
    <dbReference type="NCBI Taxonomy" id="5974"/>
    <lineage>
        <taxon>Eukaryota</taxon>
        <taxon>Sar</taxon>
        <taxon>Alveolata</taxon>
        <taxon>Ciliophora</taxon>
        <taxon>Intramacronucleata</taxon>
        <taxon>Spirotrichea</taxon>
        <taxon>Stichotrichia</taxon>
        <taxon>Sporadotrichida</taxon>
        <taxon>Halteriidae</taxon>
        <taxon>Halteria</taxon>
    </lineage>
</organism>
<keyword evidence="4" id="KW-1185">Reference proteome</keyword>
<dbReference type="SUPFAM" id="SSF82185">
    <property type="entry name" value="Histone H3 K4-specific methyltransferase SET7/9 N-terminal domain"/>
    <property type="match status" value="1"/>
</dbReference>
<evidence type="ECO:0000256" key="2">
    <source>
        <dbReference type="SAM" id="MobiDB-lite"/>
    </source>
</evidence>
<evidence type="ECO:0000313" key="3">
    <source>
        <dbReference type="EMBL" id="TNV82351.1"/>
    </source>
</evidence>
<dbReference type="Gene3D" id="2.20.110.10">
    <property type="entry name" value="Histone H3 K4-specific methyltransferase SET7/9 N-terminal domain"/>
    <property type="match status" value="1"/>
</dbReference>
<dbReference type="Proteomes" id="UP000785679">
    <property type="component" value="Unassembled WGS sequence"/>
</dbReference>
<evidence type="ECO:0000256" key="1">
    <source>
        <dbReference type="SAM" id="Coils"/>
    </source>
</evidence>
<keyword evidence="1" id="KW-0175">Coiled coil</keyword>
<evidence type="ECO:0000313" key="4">
    <source>
        <dbReference type="Proteomes" id="UP000785679"/>
    </source>
</evidence>
<reference evidence="3" key="1">
    <citation type="submission" date="2019-06" db="EMBL/GenBank/DDBJ databases">
        <authorList>
            <person name="Zheng W."/>
        </authorList>
    </citation>
    <scope>NUCLEOTIDE SEQUENCE</scope>
    <source>
        <strain evidence="3">QDHG01</strain>
    </source>
</reference>
<name>A0A8J8NV56_HALGN</name>
<comment type="caution">
    <text evidence="3">The sequence shown here is derived from an EMBL/GenBank/DDBJ whole genome shotgun (WGS) entry which is preliminary data.</text>
</comment>
<sequence>MQSAQDLCNCNRGMTVEYQCSQDNCQIHYNEPYFCDLCLEGIQTSSEPHSYQAISEVMEAIQIKWKNLMHHVDHLFTQATAQYDTQRALIETFDSFSKNITWFEGRNISNDMIKFKQFHNKFNNYLIQNDEKIKSQNIRLLQPTVDSCLFFQQALDRDFSYLKNIGNSDFIYKNYAACILDCPISFRVQDSEAREQILAMKVKLGSENIASQAAIPIAKINSADVLETLSKLRSMVIQQGTQICAFASLVGNLEGVAKLVSICINSQREEGTAQKLEKTSQDLRRLDADLKDMTSRFDQLNFDENRQNERHLELINSSVDKRLSHVLKKANEELKELEQQMQSYVDRSLDTRMYNMQCIIQANLERTESNFIKFKEQIDVKTNSIIDSVKIEIKKQEEKKFIDKSKIKILDSPSSFIDANPLYATAQKEVIPYPKDTFIGATGKSLRQQNDFRNAALLKPNHNRGSSDFQLLSLQYNAPAFSQDELDQLIETFNKPFKGYDPKLNERGQSKLAEFIAMQRWNWPIEWLNSKADSNRKAQKSNFEGADRGKGWPKLKEGIFYGQMLNGKRDGYGIVYSIDSDNNPWLYECEWSMGLPTNEGRYVWILNNQWRKAKGTINQNYLMHGIGCRQDEDGFMEKGEYNQGDCIASSNPSIETSLRQKRLNSAHRQQGRPMTGGTLLNDRVDRRANTPLKMTRKQF</sequence>
<protein>
    <submittedName>
        <fullName evidence="3">Uncharacterized protein</fullName>
    </submittedName>
</protein>
<feature type="region of interest" description="Disordered" evidence="2">
    <location>
        <begin position="663"/>
        <end position="699"/>
    </location>
</feature>
<proteinExistence type="predicted"/>
<feature type="coiled-coil region" evidence="1">
    <location>
        <begin position="320"/>
        <end position="347"/>
    </location>
</feature>
<gene>
    <name evidence="3" type="ORF">FGO68_gene14805</name>
</gene>
<dbReference type="AlphaFoldDB" id="A0A8J8NV56"/>